<keyword evidence="3" id="KW-1185">Reference proteome</keyword>
<dbReference type="Proteomes" id="UP000824120">
    <property type="component" value="Chromosome 2"/>
</dbReference>
<feature type="chain" id="PRO_5039947015" evidence="1">
    <location>
        <begin position="22"/>
        <end position="85"/>
    </location>
</feature>
<reference evidence="2 3" key="1">
    <citation type="submission" date="2020-09" db="EMBL/GenBank/DDBJ databases">
        <title>De no assembly of potato wild relative species, Solanum commersonii.</title>
        <authorList>
            <person name="Cho K."/>
        </authorList>
    </citation>
    <scope>NUCLEOTIDE SEQUENCE [LARGE SCALE GENOMIC DNA]</scope>
    <source>
        <strain evidence="2">LZ3.2</strain>
        <tissue evidence="2">Leaf</tissue>
    </source>
</reference>
<name>A0A9J6AV25_SOLCO</name>
<accession>A0A9J6AV25</accession>
<evidence type="ECO:0000256" key="1">
    <source>
        <dbReference type="SAM" id="SignalP"/>
    </source>
</evidence>
<organism evidence="2 3">
    <name type="scientific">Solanum commersonii</name>
    <name type="common">Commerson's wild potato</name>
    <name type="synonym">Commerson's nightshade</name>
    <dbReference type="NCBI Taxonomy" id="4109"/>
    <lineage>
        <taxon>Eukaryota</taxon>
        <taxon>Viridiplantae</taxon>
        <taxon>Streptophyta</taxon>
        <taxon>Embryophyta</taxon>
        <taxon>Tracheophyta</taxon>
        <taxon>Spermatophyta</taxon>
        <taxon>Magnoliopsida</taxon>
        <taxon>eudicotyledons</taxon>
        <taxon>Gunneridae</taxon>
        <taxon>Pentapetalae</taxon>
        <taxon>asterids</taxon>
        <taxon>lamiids</taxon>
        <taxon>Solanales</taxon>
        <taxon>Solanaceae</taxon>
        <taxon>Solanoideae</taxon>
        <taxon>Solaneae</taxon>
        <taxon>Solanum</taxon>
    </lineage>
</organism>
<evidence type="ECO:0000313" key="3">
    <source>
        <dbReference type="Proteomes" id="UP000824120"/>
    </source>
</evidence>
<dbReference type="AlphaFoldDB" id="A0A9J6AV25"/>
<dbReference type="EMBL" id="JACXVP010000002">
    <property type="protein sequence ID" value="KAG5628115.1"/>
    <property type="molecule type" value="Genomic_DNA"/>
</dbReference>
<protein>
    <submittedName>
        <fullName evidence="2">Uncharacterized protein</fullName>
    </submittedName>
</protein>
<gene>
    <name evidence="2" type="ORF">H5410_013333</name>
</gene>
<proteinExistence type="predicted"/>
<keyword evidence="1" id="KW-0732">Signal</keyword>
<sequence length="85" mass="10333">MFCKVCLIYLLSFITPPKCIIYDIHRVFAKFLWNFKRKEEQSTICDTLVEFQDQKVFMVFFPMDLVLQKTYHKLLNGRVDLKYRS</sequence>
<feature type="signal peptide" evidence="1">
    <location>
        <begin position="1"/>
        <end position="21"/>
    </location>
</feature>
<comment type="caution">
    <text evidence="2">The sequence shown here is derived from an EMBL/GenBank/DDBJ whole genome shotgun (WGS) entry which is preliminary data.</text>
</comment>
<evidence type="ECO:0000313" key="2">
    <source>
        <dbReference type="EMBL" id="KAG5628115.1"/>
    </source>
</evidence>